<dbReference type="AlphaFoldDB" id="A0AAE3H4R2"/>
<feature type="domain" description="Xylose isomerase-like TIM barrel" evidence="1">
    <location>
        <begin position="48"/>
        <end position="262"/>
    </location>
</feature>
<dbReference type="Proteomes" id="UP001204144">
    <property type="component" value="Unassembled WGS sequence"/>
</dbReference>
<evidence type="ECO:0000313" key="3">
    <source>
        <dbReference type="Proteomes" id="UP001204144"/>
    </source>
</evidence>
<evidence type="ECO:0000313" key="2">
    <source>
        <dbReference type="EMBL" id="MCP9762930.1"/>
    </source>
</evidence>
<dbReference type="RefSeq" id="WP_255036708.1">
    <property type="nucleotide sequence ID" value="NZ_RJUF01000017.1"/>
</dbReference>
<keyword evidence="2" id="KW-0413">Isomerase</keyword>
<name>A0AAE3H4R2_9BACT</name>
<protein>
    <submittedName>
        <fullName evidence="2">Sugar phosphate isomerase/epimerase</fullName>
    </submittedName>
</protein>
<comment type="caution">
    <text evidence="2">The sequence shown here is derived from an EMBL/GenBank/DDBJ whole genome shotgun (WGS) entry which is preliminary data.</text>
</comment>
<reference evidence="2 3" key="1">
    <citation type="submission" date="2018-11" db="EMBL/GenBank/DDBJ databases">
        <title>Novel bacteria species description.</title>
        <authorList>
            <person name="Han J.-H."/>
        </authorList>
    </citation>
    <scope>NUCLEOTIDE SEQUENCE [LARGE SCALE GENOMIC DNA]</scope>
    <source>
        <strain evidence="2 3">KCTC23259</strain>
    </source>
</reference>
<evidence type="ECO:0000259" key="1">
    <source>
        <dbReference type="Pfam" id="PF01261"/>
    </source>
</evidence>
<dbReference type="InterPro" id="IPR013022">
    <property type="entry name" value="Xyl_isomerase-like_TIM-brl"/>
</dbReference>
<dbReference type="GO" id="GO:0016853">
    <property type="term" value="F:isomerase activity"/>
    <property type="evidence" value="ECO:0007669"/>
    <property type="project" value="UniProtKB-KW"/>
</dbReference>
<sequence>MKRREFVSKMSALGLAMPLHSSFMDLFKLKKLGACDWSLGKSSDPMAFEVAQAIGLAGVQVNMGNVSNNLHLRQKAVQEIFLKKSKETKVKITSLAIGELNNIPYKSDDRTTAWVADSIGVAKNLGVEVVLLAFFSKNDLRNDPIGIQNVISKLKEIAPDAEKNGITLGIESYLTAEEHLDIMEKVASKAIKVYYDFRNAKDAGNDIFHEIKLLGNDNICEIHLKENGKFLGTGDIDWQKVSDALEDIGYSKRKWQQLEWSLPDKYDYVLGHQKNLAFIKTLN</sequence>
<dbReference type="PANTHER" id="PTHR12110:SF53">
    <property type="entry name" value="BLR5974 PROTEIN"/>
    <property type="match status" value="1"/>
</dbReference>
<dbReference type="Pfam" id="PF01261">
    <property type="entry name" value="AP_endonuc_2"/>
    <property type="match status" value="1"/>
</dbReference>
<dbReference type="Gene3D" id="3.20.20.150">
    <property type="entry name" value="Divalent-metal-dependent TIM barrel enzymes"/>
    <property type="match status" value="1"/>
</dbReference>
<proteinExistence type="predicted"/>
<accession>A0AAE3H4R2</accession>
<gene>
    <name evidence="2" type="ORF">EGI31_08175</name>
</gene>
<dbReference type="InterPro" id="IPR036237">
    <property type="entry name" value="Xyl_isomerase-like_sf"/>
</dbReference>
<dbReference type="SUPFAM" id="SSF51658">
    <property type="entry name" value="Xylose isomerase-like"/>
    <property type="match status" value="1"/>
</dbReference>
<keyword evidence="3" id="KW-1185">Reference proteome</keyword>
<dbReference type="InterPro" id="IPR050312">
    <property type="entry name" value="IolE/XylAMocC-like"/>
</dbReference>
<organism evidence="2 3">
    <name type="scientific">Lacihabitans soyangensis</name>
    <dbReference type="NCBI Taxonomy" id="869394"/>
    <lineage>
        <taxon>Bacteria</taxon>
        <taxon>Pseudomonadati</taxon>
        <taxon>Bacteroidota</taxon>
        <taxon>Cytophagia</taxon>
        <taxon>Cytophagales</taxon>
        <taxon>Leadbetterellaceae</taxon>
        <taxon>Lacihabitans</taxon>
    </lineage>
</organism>
<dbReference type="PANTHER" id="PTHR12110">
    <property type="entry name" value="HYDROXYPYRUVATE ISOMERASE"/>
    <property type="match status" value="1"/>
</dbReference>
<dbReference type="EMBL" id="RJUF01000017">
    <property type="protein sequence ID" value="MCP9762930.1"/>
    <property type="molecule type" value="Genomic_DNA"/>
</dbReference>